<dbReference type="EMBL" id="CP090171">
    <property type="protein sequence ID" value="UJO22396.1"/>
    <property type="molecule type" value="Genomic_DNA"/>
</dbReference>
<dbReference type="Gene3D" id="3.40.50.980">
    <property type="match status" value="1"/>
</dbReference>
<sequence length="347" mass="38575">MVFKREDELNIPGKDLISCYFDNPKVDDNKPVYIDAQDPERHYTFGQARSTIRKLAAGFRKAGLKKGDTVCLHGFNDCKYRGCKNYAQDCSSGTTGLPKAATEKRLMATPMFRVATAPCTHFSPLHNGVSTYIMHRFALEPYLASIEKYQITDAATVPPIYSLKSIKFATCGAAPLEKKQQKQFQELLSEGAPFTQDDDTGSCGRPVPGVELKLVDVADENKVLNDYGVRGELCVRGETIIRGYLDENETAKAWDEDGFFHTGDIAYFRGFQVAPPELEAVFVGASGCSEAAVMRYMGERLAKFKKPDGGFVFTNEIPKNSSGKILKKDLRERAAQEMKKEKQTAKL</sequence>
<evidence type="ECO:0000259" key="1">
    <source>
        <dbReference type="Pfam" id="PF00501"/>
    </source>
</evidence>
<dbReference type="PANTHER" id="PTHR24096">
    <property type="entry name" value="LONG-CHAIN-FATTY-ACID--COA LIGASE"/>
    <property type="match status" value="1"/>
</dbReference>
<dbReference type="KEGG" id="ffu:CLAFUR5_09152"/>
<dbReference type="GO" id="GO:0016405">
    <property type="term" value="F:CoA-ligase activity"/>
    <property type="evidence" value="ECO:0007669"/>
    <property type="project" value="TreeGrafter"/>
</dbReference>
<dbReference type="Pfam" id="PF00501">
    <property type="entry name" value="AMP-binding"/>
    <property type="match status" value="1"/>
</dbReference>
<dbReference type="InterPro" id="IPR000873">
    <property type="entry name" value="AMP-dep_synth/lig_dom"/>
</dbReference>
<dbReference type="GO" id="GO:0019748">
    <property type="term" value="P:secondary metabolic process"/>
    <property type="evidence" value="ECO:0007669"/>
    <property type="project" value="TreeGrafter"/>
</dbReference>
<dbReference type="Proteomes" id="UP000756132">
    <property type="component" value="Chromosome 9"/>
</dbReference>
<evidence type="ECO:0000313" key="3">
    <source>
        <dbReference type="Proteomes" id="UP000756132"/>
    </source>
</evidence>
<gene>
    <name evidence="2" type="ORF">CLAFUR5_09152</name>
</gene>
<name>A0A9Q8PHA1_PASFU</name>
<dbReference type="OrthoDB" id="6509636at2759"/>
<accession>A0A9Q8PHA1</accession>
<dbReference type="AlphaFoldDB" id="A0A9Q8PHA1"/>
<reference evidence="2" key="1">
    <citation type="submission" date="2021-12" db="EMBL/GenBank/DDBJ databases">
        <authorList>
            <person name="Zaccaron A."/>
            <person name="Stergiopoulos I."/>
        </authorList>
    </citation>
    <scope>NUCLEOTIDE SEQUENCE</scope>
    <source>
        <strain evidence="2">Race5_Kim</strain>
    </source>
</reference>
<dbReference type="GeneID" id="71989030"/>
<dbReference type="SUPFAM" id="SSF56801">
    <property type="entry name" value="Acetyl-CoA synthetase-like"/>
    <property type="match status" value="1"/>
</dbReference>
<organism evidence="2 3">
    <name type="scientific">Passalora fulva</name>
    <name type="common">Tomato leaf mold</name>
    <name type="synonym">Cladosporium fulvum</name>
    <dbReference type="NCBI Taxonomy" id="5499"/>
    <lineage>
        <taxon>Eukaryota</taxon>
        <taxon>Fungi</taxon>
        <taxon>Dikarya</taxon>
        <taxon>Ascomycota</taxon>
        <taxon>Pezizomycotina</taxon>
        <taxon>Dothideomycetes</taxon>
        <taxon>Dothideomycetidae</taxon>
        <taxon>Mycosphaerellales</taxon>
        <taxon>Mycosphaerellaceae</taxon>
        <taxon>Fulvia</taxon>
    </lineage>
</organism>
<keyword evidence="3" id="KW-1185">Reference proteome</keyword>
<evidence type="ECO:0000313" key="2">
    <source>
        <dbReference type="EMBL" id="UJO22396.1"/>
    </source>
</evidence>
<dbReference type="Gene3D" id="3.30.300.30">
    <property type="match status" value="1"/>
</dbReference>
<reference evidence="2" key="2">
    <citation type="journal article" date="2022" name="Microb. Genom.">
        <title>A chromosome-scale genome assembly of the tomato pathogen Cladosporium fulvum reveals a compartmentalized genome architecture and the presence of a dispensable chromosome.</title>
        <authorList>
            <person name="Zaccaron A.Z."/>
            <person name="Chen L.H."/>
            <person name="Samaras A."/>
            <person name="Stergiopoulos I."/>
        </authorList>
    </citation>
    <scope>NUCLEOTIDE SEQUENCE</scope>
    <source>
        <strain evidence="2">Race5_Kim</strain>
    </source>
</reference>
<protein>
    <submittedName>
        <fullName evidence="2">Acyl-CoA synthetase ACTT5</fullName>
    </submittedName>
</protein>
<dbReference type="InterPro" id="IPR042099">
    <property type="entry name" value="ANL_N_sf"/>
</dbReference>
<dbReference type="InterPro" id="IPR045851">
    <property type="entry name" value="AMP-bd_C_sf"/>
</dbReference>
<proteinExistence type="predicted"/>
<dbReference type="RefSeq" id="XP_047766762.1">
    <property type="nucleotide sequence ID" value="XM_047908300.1"/>
</dbReference>
<dbReference type="Gene3D" id="3.40.50.12780">
    <property type="entry name" value="N-terminal domain of ligase-like"/>
    <property type="match status" value="1"/>
</dbReference>
<dbReference type="Gene3D" id="2.30.38.10">
    <property type="entry name" value="Luciferase, Domain 3"/>
    <property type="match status" value="1"/>
</dbReference>
<dbReference type="PANTHER" id="PTHR24096:SF265">
    <property type="entry name" value="ENZYME, PUTATIVE (AFU_ORTHOLOGUE AFUA_5G14270)-RELATED"/>
    <property type="match status" value="1"/>
</dbReference>
<feature type="domain" description="AMP-dependent synthetase/ligase" evidence="1">
    <location>
        <begin position="103"/>
        <end position="245"/>
    </location>
</feature>